<dbReference type="VEuPathDB" id="FungiDB:AO090009000022"/>
<dbReference type="VEuPathDB" id="FungiDB:AO090010000660"/>
<reference evidence="8 9" key="1">
    <citation type="submission" date="2016-10" db="EMBL/GenBank/DDBJ databases">
        <title>Genome sequencing of Aspergillus oryzae BCC7051.</title>
        <authorList>
            <person name="Thammarongtham C."/>
            <person name="Vorapreeda T."/>
            <person name="Nookaew I."/>
            <person name="Srisuk T."/>
            <person name="Land M."/>
            <person name="Jeennor S."/>
            <person name="Laoteng K."/>
        </authorList>
    </citation>
    <scope>NUCLEOTIDE SEQUENCE [LARGE SCALE GENOMIC DNA]</scope>
    <source>
        <strain evidence="8 9">BCC7051</strain>
    </source>
</reference>
<dbReference type="InterPro" id="IPR004360">
    <property type="entry name" value="Glyas_Fos-R_dOase_dom"/>
</dbReference>
<protein>
    <recommendedName>
        <fullName evidence="7">VOC domain-containing protein</fullName>
    </recommendedName>
</protein>
<evidence type="ECO:0000259" key="7">
    <source>
        <dbReference type="PROSITE" id="PS51819"/>
    </source>
</evidence>
<feature type="region of interest" description="Disordered" evidence="6">
    <location>
        <begin position="99"/>
        <end position="118"/>
    </location>
</feature>
<dbReference type="OrthoDB" id="3862662at2759"/>
<dbReference type="FunFam" id="3.10.180.10:FF:000034">
    <property type="entry name" value="Glyoxalase/Bleomycin resistance protein/Dihydroxybiphenyl dioxygenase"/>
    <property type="match status" value="1"/>
</dbReference>
<evidence type="ECO:0000256" key="2">
    <source>
        <dbReference type="ARBA" id="ARBA00022723"/>
    </source>
</evidence>
<dbReference type="GO" id="GO:0006351">
    <property type="term" value="P:DNA-templated transcription"/>
    <property type="evidence" value="ECO:0007669"/>
    <property type="project" value="InterPro"/>
</dbReference>
<dbReference type="GO" id="GO:0005634">
    <property type="term" value="C:nucleus"/>
    <property type="evidence" value="ECO:0007669"/>
    <property type="project" value="UniProtKB-SubCell"/>
</dbReference>
<dbReference type="GO" id="GO:0003677">
    <property type="term" value="F:DNA binding"/>
    <property type="evidence" value="ECO:0007669"/>
    <property type="project" value="InterPro"/>
</dbReference>
<dbReference type="InterPro" id="IPR007219">
    <property type="entry name" value="XnlR_reg_dom"/>
</dbReference>
<evidence type="ECO:0000256" key="3">
    <source>
        <dbReference type="ARBA" id="ARBA00023015"/>
    </source>
</evidence>
<dbReference type="GO" id="GO:0000981">
    <property type="term" value="F:DNA-binding transcription factor activity, RNA polymerase II-specific"/>
    <property type="evidence" value="ECO:0007669"/>
    <property type="project" value="InterPro"/>
</dbReference>
<keyword evidence="5" id="KW-0539">Nucleus</keyword>
<dbReference type="GO" id="GO:0008270">
    <property type="term" value="F:zinc ion binding"/>
    <property type="evidence" value="ECO:0007669"/>
    <property type="project" value="InterPro"/>
</dbReference>
<dbReference type="PANTHER" id="PTHR47338:SF10">
    <property type="entry name" value="TRANSCRIPTION FACTOR DOMAIN-CONTAINING PROTEIN-RELATED"/>
    <property type="match status" value="1"/>
</dbReference>
<dbReference type="CDD" id="cd12148">
    <property type="entry name" value="fungal_TF_MHR"/>
    <property type="match status" value="1"/>
</dbReference>
<evidence type="ECO:0000256" key="4">
    <source>
        <dbReference type="ARBA" id="ARBA00023163"/>
    </source>
</evidence>
<comment type="caution">
    <text evidence="8">The sequence shown here is derived from an EMBL/GenBank/DDBJ whole genome shotgun (WGS) entry which is preliminary data.</text>
</comment>
<dbReference type="Pfam" id="PF00903">
    <property type="entry name" value="Glyoxalase"/>
    <property type="match status" value="1"/>
</dbReference>
<evidence type="ECO:0000256" key="5">
    <source>
        <dbReference type="ARBA" id="ARBA00023242"/>
    </source>
</evidence>
<evidence type="ECO:0000313" key="9">
    <source>
        <dbReference type="Proteomes" id="UP000190312"/>
    </source>
</evidence>
<feature type="region of interest" description="Disordered" evidence="6">
    <location>
        <begin position="617"/>
        <end position="646"/>
    </location>
</feature>
<sequence>MKPGPKIGSSQKKRKRLRQNETAQRRPMNSHSRPPPGPENGRRDSSFDALNDQLEKEELVLAVPADLTETTGIEARGSSQQRTSQLNTLDLAFILHPSHEVTTPSQKQSPSSPGGQQTDLCRQACTELGVSQASMNKIIRVFFDNMVAIDIFHEPSFAEKLSNIPSFCQLTALLAAIAGYATRFGALRTNDGASDAVQLAAKSHRQPAYFIDLAFKYINEALAECDDEMPPLCVIQALILATHCRLTQGVRGKAWRSLGLCVSLIYETNLHLLDSRKVIQTEDPHHWQQDEEKRRAFWAIWEMDVFASTIRRTPTTINWNQMEIWLPVDNAHWFSGHPASSCFMETDINKRWKALQDSGNQSSKAWFLVINSLMKNAQIACDPLGVPAISNQGYHQQMPNSQISTADSAMEARQKLETLANAVRCFTWALPSHLQYRDQYLAFGAPVQGELESQRRQHCSIYNIFVMTQLTRLMIYRYDAFRSQNRPTETSGRHPSGDSAGRNTFGLLETENEARRQYYEAADRILGIVNRSCEDHFQHINPFLPSTIWLASAVQLVRKHFARAQSNRDLVKSRFDVLYLTYKRCVQFWDIQTALQKNLELIEEQLDARNKKLEVRACPTSHEASNQTSEDTGMINQSASDQDGHNVERGLNFDRTARQASQYIPETPSVPLTSSTPIDVRLDITAQNHAQKHLQVAKMTASSNESRINLTRIAHVFYTHREIDKAHHFLLDFGFREVKRVGNDIYYRGTSSEPFVYCARQGDQDGFGGAAFVVESESDLFAATKLPGATGIYDLGNAPGGGRCVTFHDPIDKFPFHLVYGQEAHADEKVLPQLDYNFPTDKHRPGNKTQRFKKGPAPVHKLGHFGMCVTNFAQAFEFYTTRFNFKASDVSCSALIHDSTGRDITTFLHLDRGSELVDHHCFFFFEGPRSHVHHSSFETHDFDTQVLGHDWLRSKGYENCWGVGRHIMGSQIFDYWFDTSRFIIEHYVDGDLVNDQHQTNRSLATPDNLHVWGPDLPPTFLQ</sequence>
<evidence type="ECO:0000313" key="8">
    <source>
        <dbReference type="EMBL" id="OOO04488.1"/>
    </source>
</evidence>
<proteinExistence type="predicted"/>
<dbReference type="Gene3D" id="3.10.180.10">
    <property type="entry name" value="2,3-Dihydroxybiphenyl 1,2-Dioxygenase, domain 1"/>
    <property type="match status" value="2"/>
</dbReference>
<evidence type="ECO:0000256" key="6">
    <source>
        <dbReference type="SAM" id="MobiDB-lite"/>
    </source>
</evidence>
<evidence type="ECO:0000256" key="1">
    <source>
        <dbReference type="ARBA" id="ARBA00004123"/>
    </source>
</evidence>
<feature type="region of interest" description="Disordered" evidence="6">
    <location>
        <begin position="1"/>
        <end position="49"/>
    </location>
</feature>
<dbReference type="eggNOG" id="ENOG502SR1H">
    <property type="taxonomic scope" value="Eukaryota"/>
</dbReference>
<dbReference type="AlphaFoldDB" id="A0A1S9D5W4"/>
<gene>
    <name evidence="8" type="ORF">OAory_01053350</name>
</gene>
<accession>A0A1S9D5W4</accession>
<keyword evidence="3" id="KW-0805">Transcription regulation</keyword>
<dbReference type="CDD" id="cd07267">
    <property type="entry name" value="THT_Oxygenase_N"/>
    <property type="match status" value="1"/>
</dbReference>
<feature type="compositionally biased region" description="Low complexity" evidence="6">
    <location>
        <begin position="102"/>
        <end position="118"/>
    </location>
</feature>
<dbReference type="Pfam" id="PF04082">
    <property type="entry name" value="Fungal_trans"/>
    <property type="match status" value="1"/>
</dbReference>
<dbReference type="SUPFAM" id="SSF54593">
    <property type="entry name" value="Glyoxalase/Bleomycin resistance protein/Dihydroxybiphenyl dioxygenase"/>
    <property type="match status" value="1"/>
</dbReference>
<dbReference type="InterPro" id="IPR037523">
    <property type="entry name" value="VOC_core"/>
</dbReference>
<dbReference type="InterPro" id="IPR029068">
    <property type="entry name" value="Glyas_Bleomycin-R_OHBP_Dase"/>
</dbReference>
<dbReference type="FunFam" id="3.10.180.10:FF:000039">
    <property type="entry name" value="Trihydroxytoluene oxygenase (AFU_orthologue AFUA_8G02470)"/>
    <property type="match status" value="1"/>
</dbReference>
<name>A0A1S9D5W4_ASPOZ</name>
<keyword evidence="2" id="KW-0479">Metal-binding</keyword>
<dbReference type="EMBL" id="MKZY01000011">
    <property type="protein sequence ID" value="OOO04488.1"/>
    <property type="molecule type" value="Genomic_DNA"/>
</dbReference>
<comment type="subcellular location">
    <subcellularLocation>
        <location evidence="1">Nucleus</location>
    </subcellularLocation>
</comment>
<dbReference type="PROSITE" id="PS51819">
    <property type="entry name" value="VOC"/>
    <property type="match status" value="1"/>
</dbReference>
<feature type="compositionally biased region" description="Polar residues" evidence="6">
    <location>
        <begin position="622"/>
        <end position="641"/>
    </location>
</feature>
<organism evidence="8 9">
    <name type="scientific">Aspergillus oryzae</name>
    <name type="common">Yellow koji mold</name>
    <dbReference type="NCBI Taxonomy" id="5062"/>
    <lineage>
        <taxon>Eukaryota</taxon>
        <taxon>Fungi</taxon>
        <taxon>Dikarya</taxon>
        <taxon>Ascomycota</taxon>
        <taxon>Pezizomycotina</taxon>
        <taxon>Eurotiomycetes</taxon>
        <taxon>Eurotiomycetidae</taxon>
        <taxon>Eurotiales</taxon>
        <taxon>Aspergillaceae</taxon>
        <taxon>Aspergillus</taxon>
        <taxon>Aspergillus subgen. Circumdati</taxon>
    </lineage>
</organism>
<feature type="region of interest" description="Disordered" evidence="6">
    <location>
        <begin position="485"/>
        <end position="504"/>
    </location>
</feature>
<dbReference type="PANTHER" id="PTHR47338">
    <property type="entry name" value="ZN(II)2CYS6 TRANSCRIPTION FACTOR (EUROFUNG)-RELATED"/>
    <property type="match status" value="1"/>
</dbReference>
<dbReference type="Proteomes" id="UP000190312">
    <property type="component" value="Unassembled WGS sequence"/>
</dbReference>
<feature type="domain" description="VOC" evidence="7">
    <location>
        <begin position="861"/>
        <end position="989"/>
    </location>
</feature>
<keyword evidence="4" id="KW-0804">Transcription</keyword>
<dbReference type="CDD" id="cd07257">
    <property type="entry name" value="THT_oxygenase_C"/>
    <property type="match status" value="1"/>
</dbReference>
<dbReference type="InterPro" id="IPR050815">
    <property type="entry name" value="TF_fung"/>
</dbReference>